<dbReference type="GO" id="GO:0043657">
    <property type="term" value="C:host cell"/>
    <property type="evidence" value="ECO:0007669"/>
    <property type="project" value="UniProtKB-SubCell"/>
</dbReference>
<dbReference type="GO" id="GO:0005524">
    <property type="term" value="F:ATP binding"/>
    <property type="evidence" value="ECO:0007669"/>
    <property type="project" value="UniProtKB-UniRule"/>
</dbReference>
<evidence type="ECO:0000256" key="7">
    <source>
        <dbReference type="ARBA" id="ARBA00022840"/>
    </source>
</evidence>
<comment type="subcellular location">
    <subcellularLocation>
        <location evidence="1">Host cell</location>
    </subcellularLocation>
</comment>
<sequence length="127" mass="14818">MVGRCLGQGGFGTVFSALRLSDMKNAAVKVMQKTTIKEWRKIKGRKVPLEVYFLLSLKNVEGIIRFYDGYNFKYEYLLVMERPEHCQDLLDYMTRFQGLNETVTKAIFRQVLFFEVAVSSSFFFIIC</sequence>
<dbReference type="WBParaSite" id="EVEC_0000097201-mRNA-1">
    <property type="protein sequence ID" value="EVEC_0000097201-mRNA-1"/>
    <property type="gene ID" value="EVEC_0000097201"/>
</dbReference>
<dbReference type="SUPFAM" id="SSF56112">
    <property type="entry name" value="Protein kinase-like (PK-like)"/>
    <property type="match status" value="1"/>
</dbReference>
<evidence type="ECO:0000313" key="13">
    <source>
        <dbReference type="Proteomes" id="UP000274131"/>
    </source>
</evidence>
<dbReference type="PANTHER" id="PTHR22984:SF25">
    <property type="entry name" value="PROTEIN KINASE DOMAIN-CONTAINING PROTEIN"/>
    <property type="match status" value="1"/>
</dbReference>
<dbReference type="EMBL" id="UXUI01002294">
    <property type="protein sequence ID" value="VDD85542.1"/>
    <property type="molecule type" value="Genomic_DNA"/>
</dbReference>
<protein>
    <recommendedName>
        <fullName evidence="2">non-specific serine/threonine protein kinase</fullName>
        <ecNumber evidence="2">2.7.11.1</ecNumber>
    </recommendedName>
</protein>
<dbReference type="AlphaFoldDB" id="A0A0N4UUC0"/>
<dbReference type="InterPro" id="IPR017441">
    <property type="entry name" value="Protein_kinase_ATP_BS"/>
</dbReference>
<evidence type="ECO:0000256" key="8">
    <source>
        <dbReference type="ARBA" id="ARBA00047899"/>
    </source>
</evidence>
<dbReference type="PANTHER" id="PTHR22984">
    <property type="entry name" value="SERINE/THREONINE-PROTEIN KINASE PIM"/>
    <property type="match status" value="1"/>
</dbReference>
<organism evidence="14">
    <name type="scientific">Enterobius vermicularis</name>
    <name type="common">Human pinworm</name>
    <dbReference type="NCBI Taxonomy" id="51028"/>
    <lineage>
        <taxon>Eukaryota</taxon>
        <taxon>Metazoa</taxon>
        <taxon>Ecdysozoa</taxon>
        <taxon>Nematoda</taxon>
        <taxon>Chromadorea</taxon>
        <taxon>Rhabditida</taxon>
        <taxon>Spirurina</taxon>
        <taxon>Oxyuridomorpha</taxon>
        <taxon>Oxyuroidea</taxon>
        <taxon>Oxyuridae</taxon>
        <taxon>Enterobius</taxon>
    </lineage>
</organism>
<dbReference type="OrthoDB" id="10252171at2759"/>
<dbReference type="Gene3D" id="3.30.200.20">
    <property type="entry name" value="Phosphorylase Kinase, domain 1"/>
    <property type="match status" value="1"/>
</dbReference>
<evidence type="ECO:0000256" key="5">
    <source>
        <dbReference type="ARBA" id="ARBA00022741"/>
    </source>
</evidence>
<evidence type="ECO:0000256" key="1">
    <source>
        <dbReference type="ARBA" id="ARBA00004340"/>
    </source>
</evidence>
<dbReference type="GO" id="GO:0005737">
    <property type="term" value="C:cytoplasm"/>
    <property type="evidence" value="ECO:0007669"/>
    <property type="project" value="TreeGrafter"/>
</dbReference>
<gene>
    <name evidence="12" type="ORF">EVEC_LOCUS685</name>
</gene>
<evidence type="ECO:0000256" key="4">
    <source>
        <dbReference type="ARBA" id="ARBA00022679"/>
    </source>
</evidence>
<dbReference type="InterPro" id="IPR000719">
    <property type="entry name" value="Prot_kinase_dom"/>
</dbReference>
<evidence type="ECO:0000256" key="3">
    <source>
        <dbReference type="ARBA" id="ARBA00022527"/>
    </source>
</evidence>
<reference evidence="12 13" key="2">
    <citation type="submission" date="2018-10" db="EMBL/GenBank/DDBJ databases">
        <authorList>
            <consortium name="Pathogen Informatics"/>
        </authorList>
    </citation>
    <scope>NUCLEOTIDE SEQUENCE [LARGE SCALE GENOMIC DNA]</scope>
</reference>
<keyword evidence="5 10" id="KW-0547">Nucleotide-binding</keyword>
<dbReference type="Proteomes" id="UP000274131">
    <property type="component" value="Unassembled WGS sequence"/>
</dbReference>
<dbReference type="Pfam" id="PF00069">
    <property type="entry name" value="Pkinase"/>
    <property type="match status" value="1"/>
</dbReference>
<evidence type="ECO:0000256" key="10">
    <source>
        <dbReference type="PROSITE-ProRule" id="PRU10141"/>
    </source>
</evidence>
<evidence type="ECO:0000256" key="9">
    <source>
        <dbReference type="ARBA" id="ARBA00048679"/>
    </source>
</evidence>
<evidence type="ECO:0000313" key="14">
    <source>
        <dbReference type="WBParaSite" id="EVEC_0000097201-mRNA-1"/>
    </source>
</evidence>
<keyword evidence="3" id="KW-0723">Serine/threonine-protein kinase</keyword>
<evidence type="ECO:0000259" key="11">
    <source>
        <dbReference type="PROSITE" id="PS50011"/>
    </source>
</evidence>
<dbReference type="GO" id="GO:0004674">
    <property type="term" value="F:protein serine/threonine kinase activity"/>
    <property type="evidence" value="ECO:0007669"/>
    <property type="project" value="UniProtKB-KW"/>
</dbReference>
<reference evidence="14" key="1">
    <citation type="submission" date="2017-02" db="UniProtKB">
        <authorList>
            <consortium name="WormBaseParasite"/>
        </authorList>
    </citation>
    <scope>IDENTIFICATION</scope>
</reference>
<dbReference type="PROSITE" id="PS00107">
    <property type="entry name" value="PROTEIN_KINASE_ATP"/>
    <property type="match status" value="1"/>
</dbReference>
<keyword evidence="6" id="KW-0418">Kinase</keyword>
<feature type="domain" description="Protein kinase" evidence="11">
    <location>
        <begin position="1"/>
        <end position="127"/>
    </location>
</feature>
<comment type="catalytic activity">
    <reaction evidence="8">
        <text>L-threonyl-[protein] + ATP = O-phospho-L-threonyl-[protein] + ADP + H(+)</text>
        <dbReference type="Rhea" id="RHEA:46608"/>
        <dbReference type="Rhea" id="RHEA-COMP:11060"/>
        <dbReference type="Rhea" id="RHEA-COMP:11605"/>
        <dbReference type="ChEBI" id="CHEBI:15378"/>
        <dbReference type="ChEBI" id="CHEBI:30013"/>
        <dbReference type="ChEBI" id="CHEBI:30616"/>
        <dbReference type="ChEBI" id="CHEBI:61977"/>
        <dbReference type="ChEBI" id="CHEBI:456216"/>
        <dbReference type="EC" id="2.7.11.1"/>
    </reaction>
</comment>
<dbReference type="STRING" id="51028.A0A0N4UUC0"/>
<dbReference type="EC" id="2.7.11.1" evidence="2"/>
<evidence type="ECO:0000256" key="6">
    <source>
        <dbReference type="ARBA" id="ARBA00022777"/>
    </source>
</evidence>
<dbReference type="InterPro" id="IPR011009">
    <property type="entry name" value="Kinase-like_dom_sf"/>
</dbReference>
<keyword evidence="7 10" id="KW-0067">ATP-binding</keyword>
<dbReference type="PROSITE" id="PS50011">
    <property type="entry name" value="PROTEIN_KINASE_DOM"/>
    <property type="match status" value="1"/>
</dbReference>
<name>A0A0N4UUC0_ENTVE</name>
<evidence type="ECO:0000313" key="12">
    <source>
        <dbReference type="EMBL" id="VDD85542.1"/>
    </source>
</evidence>
<evidence type="ECO:0000256" key="2">
    <source>
        <dbReference type="ARBA" id="ARBA00012513"/>
    </source>
</evidence>
<feature type="binding site" evidence="10">
    <location>
        <position position="29"/>
    </location>
    <ligand>
        <name>ATP</name>
        <dbReference type="ChEBI" id="CHEBI:30616"/>
    </ligand>
</feature>
<comment type="catalytic activity">
    <reaction evidence="9">
        <text>L-seryl-[protein] + ATP = O-phospho-L-seryl-[protein] + ADP + H(+)</text>
        <dbReference type="Rhea" id="RHEA:17989"/>
        <dbReference type="Rhea" id="RHEA-COMP:9863"/>
        <dbReference type="Rhea" id="RHEA-COMP:11604"/>
        <dbReference type="ChEBI" id="CHEBI:15378"/>
        <dbReference type="ChEBI" id="CHEBI:29999"/>
        <dbReference type="ChEBI" id="CHEBI:30616"/>
        <dbReference type="ChEBI" id="CHEBI:83421"/>
        <dbReference type="ChEBI" id="CHEBI:456216"/>
        <dbReference type="EC" id="2.7.11.1"/>
    </reaction>
</comment>
<accession>A0A0N4UUC0</accession>
<dbReference type="InterPro" id="IPR051138">
    <property type="entry name" value="PIM_Ser/Thr_kinase"/>
</dbReference>
<proteinExistence type="predicted"/>
<keyword evidence="4" id="KW-0808">Transferase</keyword>
<keyword evidence="13" id="KW-1185">Reference proteome</keyword>